<evidence type="ECO:0000313" key="4">
    <source>
        <dbReference type="EMBL" id="MBS1257620.1"/>
    </source>
</evidence>
<dbReference type="Pfam" id="PF13174">
    <property type="entry name" value="TPR_6"/>
    <property type="match status" value="1"/>
</dbReference>
<name>A0A941W436_9BACT</name>
<dbReference type="SMART" id="SM00028">
    <property type="entry name" value="TPR"/>
    <property type="match status" value="10"/>
</dbReference>
<keyword evidence="2 3" id="KW-0802">TPR repeat</keyword>
<organism evidence="4 5">
    <name type="scientific">Candidatus Scalindua arabica</name>
    <dbReference type="NCBI Taxonomy" id="1127984"/>
    <lineage>
        <taxon>Bacteria</taxon>
        <taxon>Pseudomonadati</taxon>
        <taxon>Planctomycetota</taxon>
        <taxon>Candidatus Brocadiia</taxon>
        <taxon>Candidatus Brocadiales</taxon>
        <taxon>Candidatus Scalinduaceae</taxon>
        <taxon>Candidatus Scalindua</taxon>
    </lineage>
</organism>
<feature type="repeat" description="TPR" evidence="3">
    <location>
        <begin position="335"/>
        <end position="368"/>
    </location>
</feature>
<dbReference type="InterPro" id="IPR011990">
    <property type="entry name" value="TPR-like_helical_dom_sf"/>
</dbReference>
<accession>A0A941W436</accession>
<dbReference type="Pfam" id="PF14559">
    <property type="entry name" value="TPR_19"/>
    <property type="match status" value="1"/>
</dbReference>
<evidence type="ECO:0000313" key="5">
    <source>
        <dbReference type="Proteomes" id="UP000722750"/>
    </source>
</evidence>
<dbReference type="EMBL" id="JAANXD010000027">
    <property type="protein sequence ID" value="MBS1257620.1"/>
    <property type="molecule type" value="Genomic_DNA"/>
</dbReference>
<dbReference type="Pfam" id="PF13181">
    <property type="entry name" value="TPR_8"/>
    <property type="match status" value="2"/>
</dbReference>
<dbReference type="SUPFAM" id="SSF48452">
    <property type="entry name" value="TPR-like"/>
    <property type="match status" value="2"/>
</dbReference>
<feature type="repeat" description="TPR" evidence="3">
    <location>
        <begin position="187"/>
        <end position="220"/>
    </location>
</feature>
<feature type="repeat" description="TPR" evidence="3">
    <location>
        <begin position="221"/>
        <end position="254"/>
    </location>
</feature>
<evidence type="ECO:0000256" key="1">
    <source>
        <dbReference type="ARBA" id="ARBA00022737"/>
    </source>
</evidence>
<gene>
    <name evidence="4" type="ORF">MAG551_00664</name>
</gene>
<dbReference type="AlphaFoldDB" id="A0A941W436"/>
<dbReference type="Pfam" id="PF13432">
    <property type="entry name" value="TPR_16"/>
    <property type="match status" value="1"/>
</dbReference>
<comment type="caution">
    <text evidence="4">The sequence shown here is derived from an EMBL/GenBank/DDBJ whole genome shotgun (WGS) entry which is preliminary data.</text>
</comment>
<dbReference type="PANTHER" id="PTHR45586">
    <property type="entry name" value="TPR REPEAT-CONTAINING PROTEIN PA4667"/>
    <property type="match status" value="1"/>
</dbReference>
<dbReference type="Gene3D" id="1.25.40.10">
    <property type="entry name" value="Tetratricopeptide repeat domain"/>
    <property type="match status" value="3"/>
</dbReference>
<evidence type="ECO:0000256" key="3">
    <source>
        <dbReference type="PROSITE-ProRule" id="PRU00339"/>
    </source>
</evidence>
<sequence length="530" mass="61310">MSKTKTIVLLSFVFIFAFLCEITSAGSRKNSKNNFLLHEDTEAYMNFCTGFYLMLDHRWEEAIVFFEKTLQTNPNAERIHNYLATCFFQSNKKEKALLHIEKIAQLKPDDFSIHYTLGNIYASEGNGKAAISEYERANSTVMDGVDTVFVSDMLHRLANSYMENGDIEKATNIYKKILEQGLADEPVKIHYKLGQIYADAKKMDAAIKEFVKAREASPHSEPIIFYLSLCYEELEDYDNAIATLESFIEYDPDVWLMRINLSNIYEKVKQYEKAELEREKAFVILKESVNKGSKSLREYTTLSQIYQRRGEEREAIYTLRTAISSVIKEDEEALKGVRFMLANIYYEMNDHKHVVNELEKVLQIDPDYHQASNFLGYFFVEKGEQLDEALGLIEKALSVEPENGAYLDSLGWAYYKLAEEDDDEKITLALQKLNEASEYAEDPEIMGHIGDVYYSLGYWERAQGQWEVALKLWEESAAEVSPLLKHKTAREIKAREVIQNKLEKLQHLMMVESSMERLKSGERVVRNLTN</sequence>
<evidence type="ECO:0000256" key="2">
    <source>
        <dbReference type="ARBA" id="ARBA00022803"/>
    </source>
</evidence>
<dbReference type="InterPro" id="IPR051012">
    <property type="entry name" value="CellSynth/LPSAsmb/PSIAsmb"/>
</dbReference>
<dbReference type="PROSITE" id="PS50005">
    <property type="entry name" value="TPR"/>
    <property type="match status" value="3"/>
</dbReference>
<dbReference type="PANTHER" id="PTHR45586:SF1">
    <property type="entry name" value="LIPOPOLYSACCHARIDE ASSEMBLY PROTEIN B"/>
    <property type="match status" value="1"/>
</dbReference>
<reference evidence="4" key="1">
    <citation type="journal article" date="2021" name="ISME J.">
        <title>Fine-scale metabolic discontinuity in a stratified prokaryote microbiome of a Red Sea deep halocline.</title>
        <authorList>
            <person name="Michoud G."/>
            <person name="Ngugi D.K."/>
            <person name="Barozzi A."/>
            <person name="Merlino G."/>
            <person name="Calleja M.L."/>
            <person name="Delgado-Huertas A."/>
            <person name="Moran X.A.G."/>
            <person name="Daffonchio D."/>
        </authorList>
    </citation>
    <scope>NUCLEOTIDE SEQUENCE</scope>
    <source>
        <strain evidence="4">SuakinDeep_MAG55_1</strain>
    </source>
</reference>
<proteinExistence type="predicted"/>
<dbReference type="Proteomes" id="UP000722750">
    <property type="component" value="Unassembled WGS sequence"/>
</dbReference>
<keyword evidence="1" id="KW-0677">Repeat</keyword>
<protein>
    <submittedName>
        <fullName evidence="4">Lipopolysaccharide assembly protein B</fullName>
    </submittedName>
</protein>
<dbReference type="InterPro" id="IPR019734">
    <property type="entry name" value="TPR_rpt"/>
</dbReference>